<reference evidence="2" key="2">
    <citation type="submission" date="2023-06" db="EMBL/GenBank/DDBJ databases">
        <authorList>
            <consortium name="Lawrence Berkeley National Laboratory"/>
            <person name="Haridas S."/>
            <person name="Hensen N."/>
            <person name="Bonometti L."/>
            <person name="Westerberg I."/>
            <person name="Brannstrom I.O."/>
            <person name="Guillou S."/>
            <person name="Cros-Aarteil S."/>
            <person name="Calhoun S."/>
            <person name="Kuo A."/>
            <person name="Mondo S."/>
            <person name="Pangilinan J."/>
            <person name="Riley R."/>
            <person name="Labutti K."/>
            <person name="Andreopoulos B."/>
            <person name="Lipzen A."/>
            <person name="Chen C."/>
            <person name="Yanf M."/>
            <person name="Daum C."/>
            <person name="Ng V."/>
            <person name="Clum A."/>
            <person name="Steindorff A."/>
            <person name="Ohm R."/>
            <person name="Martin F."/>
            <person name="Silar P."/>
            <person name="Natvig D."/>
            <person name="Lalanne C."/>
            <person name="Gautier V."/>
            <person name="Ament-Velasquez S.L."/>
            <person name="Kruys A."/>
            <person name="Hutchinson M.I."/>
            <person name="Powell A.J."/>
            <person name="Barry K."/>
            <person name="Miller A.N."/>
            <person name="Grigoriev I.V."/>
            <person name="Debuchy R."/>
            <person name="Gladieux P."/>
            <person name="Thoren M.H."/>
            <person name="Johannesson H."/>
        </authorList>
    </citation>
    <scope>NUCLEOTIDE SEQUENCE</scope>
    <source>
        <strain evidence="2">CBS 168.71</strain>
    </source>
</reference>
<dbReference type="Proteomes" id="UP001278766">
    <property type="component" value="Unassembled WGS sequence"/>
</dbReference>
<reference evidence="2" key="1">
    <citation type="journal article" date="2023" name="Mol. Phylogenet. Evol.">
        <title>Genome-scale phylogeny and comparative genomics of the fungal order Sordariales.</title>
        <authorList>
            <person name="Hensen N."/>
            <person name="Bonometti L."/>
            <person name="Westerberg I."/>
            <person name="Brannstrom I.O."/>
            <person name="Guillou S."/>
            <person name="Cros-Aarteil S."/>
            <person name="Calhoun S."/>
            <person name="Haridas S."/>
            <person name="Kuo A."/>
            <person name="Mondo S."/>
            <person name="Pangilinan J."/>
            <person name="Riley R."/>
            <person name="LaButti K."/>
            <person name="Andreopoulos B."/>
            <person name="Lipzen A."/>
            <person name="Chen C."/>
            <person name="Yan M."/>
            <person name="Daum C."/>
            <person name="Ng V."/>
            <person name="Clum A."/>
            <person name="Steindorff A."/>
            <person name="Ohm R.A."/>
            <person name="Martin F."/>
            <person name="Silar P."/>
            <person name="Natvig D.O."/>
            <person name="Lalanne C."/>
            <person name="Gautier V."/>
            <person name="Ament-Velasquez S.L."/>
            <person name="Kruys A."/>
            <person name="Hutchinson M.I."/>
            <person name="Powell A.J."/>
            <person name="Barry K."/>
            <person name="Miller A.N."/>
            <person name="Grigoriev I.V."/>
            <person name="Debuchy R."/>
            <person name="Gladieux P."/>
            <person name="Hiltunen Thoren M."/>
            <person name="Johannesson H."/>
        </authorList>
    </citation>
    <scope>NUCLEOTIDE SEQUENCE</scope>
    <source>
        <strain evidence="2">CBS 168.71</strain>
    </source>
</reference>
<dbReference type="EMBL" id="JAUEPN010000015">
    <property type="protein sequence ID" value="KAK3290158.1"/>
    <property type="molecule type" value="Genomic_DNA"/>
</dbReference>
<proteinExistence type="predicted"/>
<dbReference type="GeneID" id="87845501"/>
<evidence type="ECO:0000313" key="3">
    <source>
        <dbReference type="Proteomes" id="UP001278766"/>
    </source>
</evidence>
<evidence type="ECO:0000256" key="1">
    <source>
        <dbReference type="SAM" id="MobiDB-lite"/>
    </source>
</evidence>
<comment type="caution">
    <text evidence="2">The sequence shown here is derived from an EMBL/GenBank/DDBJ whole genome shotgun (WGS) entry which is preliminary data.</text>
</comment>
<keyword evidence="3" id="KW-1185">Reference proteome</keyword>
<feature type="region of interest" description="Disordered" evidence="1">
    <location>
        <begin position="126"/>
        <end position="157"/>
    </location>
</feature>
<dbReference type="RefSeq" id="XP_062653672.1">
    <property type="nucleotide sequence ID" value="XM_062808553.1"/>
</dbReference>
<evidence type="ECO:0000313" key="2">
    <source>
        <dbReference type="EMBL" id="KAK3290158.1"/>
    </source>
</evidence>
<feature type="compositionally biased region" description="Polar residues" evidence="1">
    <location>
        <begin position="134"/>
        <end position="143"/>
    </location>
</feature>
<gene>
    <name evidence="2" type="ORF">B0H64DRAFT_64225</name>
</gene>
<protein>
    <submittedName>
        <fullName evidence="2">Uncharacterized protein</fullName>
    </submittedName>
</protein>
<organism evidence="2 3">
    <name type="scientific">Chaetomium fimeti</name>
    <dbReference type="NCBI Taxonomy" id="1854472"/>
    <lineage>
        <taxon>Eukaryota</taxon>
        <taxon>Fungi</taxon>
        <taxon>Dikarya</taxon>
        <taxon>Ascomycota</taxon>
        <taxon>Pezizomycotina</taxon>
        <taxon>Sordariomycetes</taxon>
        <taxon>Sordariomycetidae</taxon>
        <taxon>Sordariales</taxon>
        <taxon>Chaetomiaceae</taxon>
        <taxon>Chaetomium</taxon>
    </lineage>
</organism>
<dbReference type="AlphaFoldDB" id="A0AAE0H590"/>
<feature type="region of interest" description="Disordered" evidence="1">
    <location>
        <begin position="76"/>
        <end position="114"/>
    </location>
</feature>
<feature type="region of interest" description="Disordered" evidence="1">
    <location>
        <begin position="826"/>
        <end position="848"/>
    </location>
</feature>
<accession>A0AAE0H590</accession>
<feature type="compositionally biased region" description="Polar residues" evidence="1">
    <location>
        <begin position="103"/>
        <end position="114"/>
    </location>
</feature>
<name>A0AAE0H590_9PEZI</name>
<sequence>MESTTTFTSGRPLLGSFKNFAASQRSEAEKVRAGRARVDKEVKLAELKRFAAEFKLQTPTPNDLLSFTYVPKEGEAASSTVSHHKLTGESGDSPGELDDNLDPPQSINSAAAPSTIGSSSFISALTRGTRETRSTAPTSTSDLFSHDDPRKQPGIGWGALEDIQEGEEEDVVQEVHGVAVPEPGEADGFDGHSLASQGSTVYTPEQRNDMVSRMTGAILRELQRNSSYHAVNDSSREHILPHLQSALKDFAETAEVDPSIQIQGKALRMVRRLRPQITSQLHTSVLGLAESADTQRTPIRIGEDVDKMELRDIITRWGATNPGLLGGSETQLEPTVNQDHTLWYPEIRAASAPASSVSVRTWSIPDSSLPDEDTTNVYGASVDPSSVLQHFTSQPSFRNLVRKTEALFEQYHSNKMDLIRLRTSLAIRRQAAKPSGDVPPSSLVRAVFHVGWDLKSFLISNYDNGVYQELDRILAITGDTDKAQLCSVGRYLKQWWPSCSSELLQAIGAVLPTPNPNNSVLSRDRAEGSVVTDQEIKVFSVEGTEGFVISIAQQISWLAAACQEKQAERTYGYVGFSELDEATSTQLSVPSFRIDVNLERAPSGSSGHCWNSLVGPAVIITGFPIPERDLGEQGLEISVPDMAALARIPQAVSFNGGMVFKGRCRALVPTVSLGPSTQWHLIDTSPKKLDWSQIDETCRTRLRGLPRQDVFWDRRSFLGWCAIASNLLATPTYNYKAIQYSNAGRPSRWAQADKLAVGFSQWATLQAEVTVGKRDGFQRQRAEDYETLLQDASDTHVILHDTACRRAYQTNAEDLILHMLHHRRGLNPPSPQQLGGPGKPTPTISFTHPDRRVRTTREVMLENADRAFSTPRSLSDGKPGLKCFVEEVEMLWSTIDGVWAHTYASSEGKHPLWKFDLNFGQAICGWEYMDLMNKSRHMDAKAVQLSKTCGRWNDYAKDIKAVVLFGAQFGDVLTPIQPNTACPMVSSVPRDSCYLAVPVRTVEQLFDRQGASQSQTRLTSSGLALKASERVFHACNPGPQAHNLDCSSEHLVHLVSQGKFRKPRERIALDKYQDGAIIIGGTGGGVLLRRY</sequence>